<dbReference type="RefSeq" id="XP_024729231.1">
    <property type="nucleotide sequence ID" value="XM_024877475.1"/>
</dbReference>
<dbReference type="InterPro" id="IPR050346">
    <property type="entry name" value="FMO-like"/>
</dbReference>
<feature type="domain" description="DUF6314" evidence="5">
    <location>
        <begin position="577"/>
        <end position="735"/>
    </location>
</feature>
<dbReference type="PANTHER" id="PTHR23023">
    <property type="entry name" value="DIMETHYLANILINE MONOOXYGENASE"/>
    <property type="match status" value="1"/>
</dbReference>
<dbReference type="InterPro" id="IPR045632">
    <property type="entry name" value="DUF6314"/>
</dbReference>
<evidence type="ECO:0000313" key="6">
    <source>
        <dbReference type="EMBL" id="PMD52327.1"/>
    </source>
</evidence>
<dbReference type="EMBL" id="KZ613912">
    <property type="protein sequence ID" value="PMD52327.1"/>
    <property type="molecule type" value="Genomic_DNA"/>
</dbReference>
<dbReference type="InParanoid" id="A0A2J6SNH0"/>
<dbReference type="Proteomes" id="UP000235371">
    <property type="component" value="Unassembled WGS sequence"/>
</dbReference>
<keyword evidence="6" id="KW-0503">Monooxygenase</keyword>
<dbReference type="AlphaFoldDB" id="A0A2J6SNH0"/>
<dbReference type="Pfam" id="PF07992">
    <property type="entry name" value="Pyr_redox_2"/>
    <property type="match status" value="1"/>
</dbReference>
<evidence type="ECO:0000313" key="7">
    <source>
        <dbReference type="Proteomes" id="UP000235371"/>
    </source>
</evidence>
<dbReference type="SUPFAM" id="SSF51905">
    <property type="entry name" value="FAD/NAD(P)-binding domain"/>
    <property type="match status" value="1"/>
</dbReference>
<keyword evidence="2" id="KW-0274">FAD</keyword>
<dbReference type="GO" id="GO:0004497">
    <property type="term" value="F:monooxygenase activity"/>
    <property type="evidence" value="ECO:0007669"/>
    <property type="project" value="UniProtKB-KW"/>
</dbReference>
<gene>
    <name evidence="6" type="ORF">K444DRAFT_575414</name>
</gene>
<keyword evidence="1" id="KW-0285">Flavoprotein</keyword>
<reference evidence="6 7" key="1">
    <citation type="submission" date="2016-04" db="EMBL/GenBank/DDBJ databases">
        <title>A degradative enzymes factory behind the ericoid mycorrhizal symbiosis.</title>
        <authorList>
            <consortium name="DOE Joint Genome Institute"/>
            <person name="Martino E."/>
            <person name="Morin E."/>
            <person name="Grelet G."/>
            <person name="Kuo A."/>
            <person name="Kohler A."/>
            <person name="Daghino S."/>
            <person name="Barry K."/>
            <person name="Choi C."/>
            <person name="Cichocki N."/>
            <person name="Clum A."/>
            <person name="Copeland A."/>
            <person name="Hainaut M."/>
            <person name="Haridas S."/>
            <person name="Labutti K."/>
            <person name="Lindquist E."/>
            <person name="Lipzen A."/>
            <person name="Khouja H.-R."/>
            <person name="Murat C."/>
            <person name="Ohm R."/>
            <person name="Olson A."/>
            <person name="Spatafora J."/>
            <person name="Veneault-Fourrey C."/>
            <person name="Henrissat B."/>
            <person name="Grigoriev I."/>
            <person name="Martin F."/>
            <person name="Perotto S."/>
        </authorList>
    </citation>
    <scope>NUCLEOTIDE SEQUENCE [LARGE SCALE GENOMIC DNA]</scope>
    <source>
        <strain evidence="6 7">E</strain>
    </source>
</reference>
<organism evidence="6 7">
    <name type="scientific">Hyaloscypha bicolor E</name>
    <dbReference type="NCBI Taxonomy" id="1095630"/>
    <lineage>
        <taxon>Eukaryota</taxon>
        <taxon>Fungi</taxon>
        <taxon>Dikarya</taxon>
        <taxon>Ascomycota</taxon>
        <taxon>Pezizomycotina</taxon>
        <taxon>Leotiomycetes</taxon>
        <taxon>Helotiales</taxon>
        <taxon>Hyaloscyphaceae</taxon>
        <taxon>Hyaloscypha</taxon>
        <taxon>Hyaloscypha bicolor</taxon>
    </lineage>
</organism>
<dbReference type="OrthoDB" id="66881at2759"/>
<evidence type="ECO:0000256" key="3">
    <source>
        <dbReference type="ARBA" id="ARBA00023002"/>
    </source>
</evidence>
<keyword evidence="7" id="KW-1185">Reference proteome</keyword>
<name>A0A2J6SNH0_9HELO</name>
<dbReference type="InterPro" id="IPR036188">
    <property type="entry name" value="FAD/NAD-bd_sf"/>
</dbReference>
<dbReference type="Pfam" id="PF19834">
    <property type="entry name" value="DUF6314"/>
    <property type="match status" value="1"/>
</dbReference>
<dbReference type="PRINTS" id="PR00368">
    <property type="entry name" value="FADPNR"/>
</dbReference>
<evidence type="ECO:0000256" key="2">
    <source>
        <dbReference type="ARBA" id="ARBA00022827"/>
    </source>
</evidence>
<accession>A0A2J6SNH0</accession>
<protein>
    <submittedName>
        <fullName evidence="6">Flavin-containing monooxygenase-like protein</fullName>
    </submittedName>
</protein>
<dbReference type="Gene3D" id="3.50.50.60">
    <property type="entry name" value="FAD/NAD(P)-binding domain"/>
    <property type="match status" value="1"/>
</dbReference>
<dbReference type="PRINTS" id="PR00411">
    <property type="entry name" value="PNDRDTASEI"/>
</dbReference>
<keyword evidence="3" id="KW-0560">Oxidoreductase</keyword>
<feature type="domain" description="FAD/NAD(P)-binding" evidence="4">
    <location>
        <begin position="13"/>
        <end position="214"/>
    </location>
</feature>
<proteinExistence type="predicted"/>
<sequence>MLSRASRYKMAKSVCIIGAGPSGLVAAKTLTHNVLKDTFHVTVFEASHRIGGLWPISKVDDGMVNPDMCVNQSRHTVSFSDFAWEEGKASFPKAWEVGEYLERYRERYGVSIRLKTRVVGTEIEEERWKVRVREDEEYEKTYDFDHLIIATGFFGKPKIPKIFDGLNVPIWHSSKVRDVKGLLTEGGSKPPAPGKNIVVVGGQMSGVETAGSLAFEISSVANTPGIPAFPDPEKYIVCNVVQKPVWVMPLFFPKNPDVEVSEGDAITKKKNPSPTILPLDLVNYNLSWRPPGPIQNTSGHVSPEGAQMVHGFMETYIGTDQADLGADLSMTGDIRSEPPLLACSDHYTEFVRHKKIQTISGRVSRASSPNSIKISDSSGNLSQISDIAAIVCATGFDASASLSFLPSDILETLQFSHTSDEFPLALNIHSTISRKVPSLGFVGFYRSPYWGVMEMQARFLSALWSGDAKAAKALEDDITIDSMLKLRTDPRRAQFPMGDYAYLMESFASMLSISRQEPPSTSPDVKTGIVLPPRYLPDSASLEQKNEAKTALEIIDRIFSDSANQGKFVARAVFRALQGFWHLERKISSRLDTFPSGSLSGKASFLPRYPTKKDAEMEYLYFEEGEFRPSWGGTMSAKRSYVYHYSESTDKIDVWFAKPDYKTSDYFFHELEFLISEKEGELQPWRAKSSHLCIEDLYNVTYEFSFSGTTLAKWTSRYEVKGPKKDYVIENVYTRPV</sequence>
<evidence type="ECO:0000259" key="4">
    <source>
        <dbReference type="Pfam" id="PF07992"/>
    </source>
</evidence>
<dbReference type="InterPro" id="IPR023753">
    <property type="entry name" value="FAD/NAD-binding_dom"/>
</dbReference>
<dbReference type="GeneID" id="36585552"/>
<evidence type="ECO:0000259" key="5">
    <source>
        <dbReference type="Pfam" id="PF19834"/>
    </source>
</evidence>
<evidence type="ECO:0000256" key="1">
    <source>
        <dbReference type="ARBA" id="ARBA00022630"/>
    </source>
</evidence>